<evidence type="ECO:0000256" key="7">
    <source>
        <dbReference type="SAM" id="Phobius"/>
    </source>
</evidence>
<proteinExistence type="inferred from homology"/>
<dbReference type="PANTHER" id="PTHR43723">
    <property type="entry name" value="COBALT TRANSPORT PROTEIN CBIQ"/>
    <property type="match status" value="1"/>
</dbReference>
<keyword evidence="6 7" id="KW-0472">Membrane</keyword>
<comment type="caution">
    <text evidence="8">The sequence shown here is derived from an EMBL/GenBank/DDBJ whole genome shotgun (WGS) entry which is preliminary data.</text>
</comment>
<dbReference type="InterPro" id="IPR003339">
    <property type="entry name" value="ABC/ECF_trnsptr_transmembrane"/>
</dbReference>
<evidence type="ECO:0000256" key="1">
    <source>
        <dbReference type="ARBA" id="ARBA00004651"/>
    </source>
</evidence>
<protein>
    <submittedName>
        <fullName evidence="8">Cobalt ECF transporter T component CbiQ</fullName>
    </submittedName>
</protein>
<evidence type="ECO:0000256" key="3">
    <source>
        <dbReference type="ARBA" id="ARBA00022475"/>
    </source>
</evidence>
<sequence length="257" mass="26913">MLIEQAAYANRWRTVTPGAKALFAGCGLVAAFLAAATPWQAAAVTTCLALVTLVGAGIAPRLYLRVAAPALGFLAIGCLSLTYSLNFDSDSGGLSLAASASGRTQALETGARALTALAALLFLVLSTPLSDLIALLRRLQMPEILLDIMVLCYRTLFVFSAALRDIHTAQAARLGYAAPRLALRSSALLLAGLVGQIWQRAHALHLAAEARNGDGPLRFLAPPFRHARRDTTIAALAGLALIALAASARIAARWHPA</sequence>
<feature type="transmembrane region" description="Helical" evidence="7">
    <location>
        <begin position="66"/>
        <end position="85"/>
    </location>
</feature>
<keyword evidence="5 7" id="KW-1133">Transmembrane helix</keyword>
<dbReference type="GO" id="GO:0043190">
    <property type="term" value="C:ATP-binding cassette (ABC) transporter complex"/>
    <property type="evidence" value="ECO:0007669"/>
    <property type="project" value="InterPro"/>
</dbReference>
<accession>A0A6L5JZH8</accession>
<dbReference type="InterPro" id="IPR012809">
    <property type="entry name" value="ECF_CbiQ"/>
</dbReference>
<keyword evidence="4 7" id="KW-0812">Transmembrane</keyword>
<evidence type="ECO:0000256" key="5">
    <source>
        <dbReference type="ARBA" id="ARBA00022989"/>
    </source>
</evidence>
<gene>
    <name evidence="8" type="primary">cbiQ</name>
    <name evidence="8" type="ORF">GHK24_09730</name>
</gene>
<dbReference type="InterPro" id="IPR052770">
    <property type="entry name" value="Cobalt_transport_CbiQ"/>
</dbReference>
<comment type="subcellular location">
    <subcellularLocation>
        <location evidence="1">Cell membrane</location>
        <topology evidence="1">Multi-pass membrane protein</topology>
    </subcellularLocation>
</comment>
<dbReference type="GO" id="GO:0006824">
    <property type="term" value="P:cobalt ion transport"/>
    <property type="evidence" value="ECO:0007669"/>
    <property type="project" value="InterPro"/>
</dbReference>
<evidence type="ECO:0000256" key="4">
    <source>
        <dbReference type="ARBA" id="ARBA00022692"/>
    </source>
</evidence>
<evidence type="ECO:0000313" key="9">
    <source>
        <dbReference type="Proteomes" id="UP000480275"/>
    </source>
</evidence>
<feature type="transmembrane region" description="Helical" evidence="7">
    <location>
        <begin position="12"/>
        <end position="33"/>
    </location>
</feature>
<dbReference type="Pfam" id="PF02361">
    <property type="entry name" value="CbiQ"/>
    <property type="match status" value="1"/>
</dbReference>
<dbReference type="EMBL" id="WIXJ01000006">
    <property type="protein sequence ID" value="MQY52054.1"/>
    <property type="molecule type" value="Genomic_DNA"/>
</dbReference>
<dbReference type="Proteomes" id="UP000480275">
    <property type="component" value="Unassembled WGS sequence"/>
</dbReference>
<evidence type="ECO:0000256" key="2">
    <source>
        <dbReference type="ARBA" id="ARBA00008564"/>
    </source>
</evidence>
<organism evidence="8 9">
    <name type="scientific">Rhodocyclus tenuis</name>
    <name type="common">Rhodospirillum tenue</name>
    <dbReference type="NCBI Taxonomy" id="1066"/>
    <lineage>
        <taxon>Bacteria</taxon>
        <taxon>Pseudomonadati</taxon>
        <taxon>Pseudomonadota</taxon>
        <taxon>Betaproteobacteria</taxon>
        <taxon>Rhodocyclales</taxon>
        <taxon>Rhodocyclaceae</taxon>
        <taxon>Rhodocyclus</taxon>
    </lineage>
</organism>
<feature type="transmembrane region" description="Helical" evidence="7">
    <location>
        <begin position="233"/>
        <end position="252"/>
    </location>
</feature>
<feature type="transmembrane region" description="Helical" evidence="7">
    <location>
        <begin position="113"/>
        <end position="136"/>
    </location>
</feature>
<evidence type="ECO:0000256" key="6">
    <source>
        <dbReference type="ARBA" id="ARBA00023136"/>
    </source>
</evidence>
<dbReference type="AlphaFoldDB" id="A0A6L5JZH8"/>
<comment type="similarity">
    <text evidence="2">Belongs to the CbiQ family.</text>
</comment>
<evidence type="ECO:0000313" key="8">
    <source>
        <dbReference type="EMBL" id="MQY52054.1"/>
    </source>
</evidence>
<reference evidence="8 9" key="1">
    <citation type="submission" date="2019-10" db="EMBL/GenBank/DDBJ databases">
        <title>Whole-genome sequence of the purple nonsulfur photosynthetic bacterium Rhodocyclus tenuis.</title>
        <authorList>
            <person name="Kyndt J.A."/>
            <person name="Meyer T.E."/>
        </authorList>
    </citation>
    <scope>NUCLEOTIDE SEQUENCE [LARGE SCALE GENOMIC DNA]</scope>
    <source>
        <strain evidence="8 9">DSM 110</strain>
    </source>
</reference>
<dbReference type="NCBIfam" id="TIGR02454">
    <property type="entry name" value="ECF_T_CbiQ"/>
    <property type="match status" value="1"/>
</dbReference>
<dbReference type="PANTHER" id="PTHR43723:SF1">
    <property type="entry name" value="COBALT TRANSPORT PROTEIN CBIQ"/>
    <property type="match status" value="1"/>
</dbReference>
<name>A0A6L5JZH8_RHOTE</name>
<dbReference type="CDD" id="cd16914">
    <property type="entry name" value="EcfT"/>
    <property type="match status" value="1"/>
</dbReference>
<keyword evidence="3" id="KW-1003">Cell membrane</keyword>